<evidence type="ECO:0000313" key="19">
    <source>
        <dbReference type="WBParaSite" id="SMUV_0000911901-mRNA-1"/>
    </source>
</evidence>
<evidence type="ECO:0000256" key="1">
    <source>
        <dbReference type="ARBA" id="ARBA00003812"/>
    </source>
</evidence>
<dbReference type="SUPFAM" id="SSF55060">
    <property type="entry name" value="GHMP Kinase, C-terminal domain"/>
    <property type="match status" value="1"/>
</dbReference>
<dbReference type="EC" id="4.1.1.33" evidence="3 15"/>
<dbReference type="InterPro" id="IPR029765">
    <property type="entry name" value="Mev_diP_decarb"/>
</dbReference>
<dbReference type="PANTHER" id="PTHR10977">
    <property type="entry name" value="DIPHOSPHOMEVALONATE DECARBOXYLASE"/>
    <property type="match status" value="1"/>
</dbReference>
<dbReference type="Pfam" id="PF22700">
    <property type="entry name" value="MVD-like_N"/>
    <property type="match status" value="1"/>
</dbReference>
<keyword evidence="7 15" id="KW-0067">ATP-binding</keyword>
<evidence type="ECO:0000259" key="16">
    <source>
        <dbReference type="Pfam" id="PF18376"/>
    </source>
</evidence>
<dbReference type="InterPro" id="IPR005935">
    <property type="entry name" value="Mev_decarb"/>
</dbReference>
<evidence type="ECO:0000256" key="10">
    <source>
        <dbReference type="ARBA" id="ARBA00023098"/>
    </source>
</evidence>
<keyword evidence="12" id="KW-0753">Steroid metabolism</keyword>
<evidence type="ECO:0000259" key="17">
    <source>
        <dbReference type="Pfam" id="PF22700"/>
    </source>
</evidence>
<comment type="catalytic activity">
    <reaction evidence="14 15">
        <text>(R)-5-diphosphomevalonate + ATP = isopentenyl diphosphate + ADP + phosphate + CO2</text>
        <dbReference type="Rhea" id="RHEA:23732"/>
        <dbReference type="ChEBI" id="CHEBI:16526"/>
        <dbReference type="ChEBI" id="CHEBI:30616"/>
        <dbReference type="ChEBI" id="CHEBI:43474"/>
        <dbReference type="ChEBI" id="CHEBI:57557"/>
        <dbReference type="ChEBI" id="CHEBI:128769"/>
        <dbReference type="ChEBI" id="CHEBI:456216"/>
        <dbReference type="EC" id="4.1.1.33"/>
    </reaction>
</comment>
<dbReference type="InterPro" id="IPR053859">
    <property type="entry name" value="MVD-like_N"/>
</dbReference>
<dbReference type="InterPro" id="IPR036554">
    <property type="entry name" value="GHMP_kinase_C_sf"/>
</dbReference>
<evidence type="ECO:0000256" key="6">
    <source>
        <dbReference type="ARBA" id="ARBA00022741"/>
    </source>
</evidence>
<evidence type="ECO:0000256" key="8">
    <source>
        <dbReference type="ARBA" id="ARBA00022955"/>
    </source>
</evidence>
<name>A0A0N5AW35_9BILA</name>
<feature type="domain" description="Diphosphomevalonate decarboxylase-like N-terminal" evidence="17">
    <location>
        <begin position="15"/>
        <end position="187"/>
    </location>
</feature>
<evidence type="ECO:0000256" key="9">
    <source>
        <dbReference type="ARBA" id="ARBA00023011"/>
    </source>
</evidence>
<comment type="similarity">
    <text evidence="2 15">Belongs to the diphosphomevalonate decarboxylase family.</text>
</comment>
<dbReference type="Gene3D" id="3.30.70.890">
    <property type="entry name" value="GHMP kinase, C-terminal domain"/>
    <property type="match status" value="1"/>
</dbReference>
<dbReference type="GO" id="GO:0016126">
    <property type="term" value="P:sterol biosynthetic process"/>
    <property type="evidence" value="ECO:0007669"/>
    <property type="project" value="UniProtKB-KW"/>
</dbReference>
<dbReference type="SUPFAM" id="SSF54211">
    <property type="entry name" value="Ribosomal protein S5 domain 2-like"/>
    <property type="match status" value="1"/>
</dbReference>
<evidence type="ECO:0000313" key="18">
    <source>
        <dbReference type="Proteomes" id="UP000046393"/>
    </source>
</evidence>
<keyword evidence="9" id="KW-0756">Sterol biosynthesis</keyword>
<organism evidence="18 19">
    <name type="scientific">Syphacia muris</name>
    <dbReference type="NCBI Taxonomy" id="451379"/>
    <lineage>
        <taxon>Eukaryota</taxon>
        <taxon>Metazoa</taxon>
        <taxon>Ecdysozoa</taxon>
        <taxon>Nematoda</taxon>
        <taxon>Chromadorea</taxon>
        <taxon>Rhabditida</taxon>
        <taxon>Spirurina</taxon>
        <taxon>Oxyuridomorpha</taxon>
        <taxon>Oxyuroidea</taxon>
        <taxon>Oxyuridae</taxon>
        <taxon>Syphacia</taxon>
    </lineage>
</organism>
<keyword evidence="18" id="KW-1185">Reference proteome</keyword>
<reference evidence="19" key="1">
    <citation type="submission" date="2016-04" db="UniProtKB">
        <authorList>
            <consortium name="WormBaseParasite"/>
        </authorList>
    </citation>
    <scope>IDENTIFICATION</scope>
</reference>
<evidence type="ECO:0000256" key="11">
    <source>
        <dbReference type="ARBA" id="ARBA00023166"/>
    </source>
</evidence>
<dbReference type="GO" id="GO:0005829">
    <property type="term" value="C:cytosol"/>
    <property type="evidence" value="ECO:0007669"/>
    <property type="project" value="InterPro"/>
</dbReference>
<protein>
    <recommendedName>
        <fullName evidence="4 15">Diphosphomevalonate decarboxylase</fullName>
        <ecNumber evidence="3 15">4.1.1.33</ecNumber>
    </recommendedName>
</protein>
<evidence type="ECO:0000256" key="5">
    <source>
        <dbReference type="ARBA" id="ARBA00022516"/>
    </source>
</evidence>
<keyword evidence="11" id="KW-1207">Sterol metabolism</keyword>
<dbReference type="InterPro" id="IPR014721">
    <property type="entry name" value="Ribsml_uS5_D2-typ_fold_subgr"/>
</dbReference>
<evidence type="ECO:0000256" key="3">
    <source>
        <dbReference type="ARBA" id="ARBA00012296"/>
    </source>
</evidence>
<sequence>MVTSSDRIKEVTVVAPINIALIKYWGKRDEVLMLPYNDSISISINDICAKTRLRIGPSVTEDSVFVNGVKMDLDKEKGFLRLFSEVRRLTRKRKVKDSVCNDEDASNSDKFSKFEVMSETNFPVGAGLASSAAGYAAIAFALGKLYNFDESDIVRIARQGSGSACRSIMSGFVHWKAGIRQDGTDCICETVASPDHWKSLRAIVLVTLHEKKSIGSTSGMRQTAKTSELFRHRVDKVIPEHVKKLRKAIYDKDFATFAAITMSESNQLHALCMDTNPPLKYLSEDSWHLIRIVHAVNDAVKSTKLAYTFDAGPNCTLFLEEDFVPTALAAVKKYCLLTDDLFGMALNV</sequence>
<dbReference type="GO" id="GO:0019287">
    <property type="term" value="P:isopentenyl diphosphate biosynthetic process, mevalonate pathway"/>
    <property type="evidence" value="ECO:0007669"/>
    <property type="project" value="InterPro"/>
</dbReference>
<dbReference type="WBParaSite" id="SMUV_0000911901-mRNA-1">
    <property type="protein sequence ID" value="SMUV_0000911901-mRNA-1"/>
    <property type="gene ID" value="SMUV_0000911901"/>
</dbReference>
<evidence type="ECO:0000256" key="12">
    <source>
        <dbReference type="ARBA" id="ARBA00023221"/>
    </source>
</evidence>
<keyword evidence="8" id="KW-0752">Steroid biosynthesis</keyword>
<dbReference type="Pfam" id="PF18376">
    <property type="entry name" value="MDD_C"/>
    <property type="match status" value="1"/>
</dbReference>
<dbReference type="STRING" id="451379.A0A0N5AW35"/>
<dbReference type="InterPro" id="IPR041431">
    <property type="entry name" value="Mvd1_C"/>
</dbReference>
<dbReference type="InterPro" id="IPR020568">
    <property type="entry name" value="Ribosomal_Su5_D2-typ_SF"/>
</dbReference>
<evidence type="ECO:0000256" key="2">
    <source>
        <dbReference type="ARBA" id="ARBA00008831"/>
    </source>
</evidence>
<evidence type="ECO:0000256" key="4">
    <source>
        <dbReference type="ARBA" id="ARBA00019335"/>
    </source>
</evidence>
<keyword evidence="13 15" id="KW-0456">Lyase</keyword>
<dbReference type="PIRSF" id="PIRSF015950">
    <property type="entry name" value="Mev_P_decrbx"/>
    <property type="match status" value="1"/>
</dbReference>
<dbReference type="NCBIfam" id="TIGR01240">
    <property type="entry name" value="mevDPdecarb"/>
    <property type="match status" value="1"/>
</dbReference>
<feature type="domain" description="Mvd1 C-terminal" evidence="16">
    <location>
        <begin position="202"/>
        <end position="338"/>
    </location>
</feature>
<keyword evidence="6 15" id="KW-0547">Nucleotide-binding</keyword>
<dbReference type="Proteomes" id="UP000046393">
    <property type="component" value="Unplaced"/>
</dbReference>
<dbReference type="FunFam" id="3.30.230.10:FF:000018">
    <property type="entry name" value="Diphosphomevalonate decarboxylase"/>
    <property type="match status" value="1"/>
</dbReference>
<dbReference type="GO" id="GO:0004163">
    <property type="term" value="F:diphosphomevalonate decarboxylase activity"/>
    <property type="evidence" value="ECO:0007669"/>
    <property type="project" value="UniProtKB-EC"/>
</dbReference>
<dbReference type="GO" id="GO:0005524">
    <property type="term" value="F:ATP binding"/>
    <property type="evidence" value="ECO:0007669"/>
    <property type="project" value="UniProtKB-UniRule"/>
</dbReference>
<keyword evidence="5" id="KW-0444">Lipid biosynthesis</keyword>
<keyword evidence="10 15" id="KW-0443">Lipid metabolism</keyword>
<dbReference type="Gene3D" id="3.30.230.10">
    <property type="match status" value="1"/>
</dbReference>
<evidence type="ECO:0000256" key="7">
    <source>
        <dbReference type="ARBA" id="ARBA00022840"/>
    </source>
</evidence>
<dbReference type="AlphaFoldDB" id="A0A0N5AW35"/>
<dbReference type="PANTHER" id="PTHR10977:SF3">
    <property type="entry name" value="DIPHOSPHOMEVALONATE DECARBOXYLASE"/>
    <property type="match status" value="1"/>
</dbReference>
<evidence type="ECO:0000256" key="13">
    <source>
        <dbReference type="ARBA" id="ARBA00023239"/>
    </source>
</evidence>
<evidence type="ECO:0000256" key="14">
    <source>
        <dbReference type="ARBA" id="ARBA00048154"/>
    </source>
</evidence>
<accession>A0A0N5AW35</accession>
<proteinExistence type="inferred from homology"/>
<comment type="function">
    <text evidence="1">Catalyzes the ATP dependent decarboxylation of (R)-5-diphosphomevalonate to form isopentenyl diphosphate (IPP). Functions in the mevalonate (MVA) pathway leading to isopentenyl diphosphate (IPP), a key precursor for the biosynthesis of isoprenoids and sterol synthesis.</text>
</comment>
<evidence type="ECO:0000256" key="15">
    <source>
        <dbReference type="PIRNR" id="PIRNR015950"/>
    </source>
</evidence>